<evidence type="ECO:0000256" key="4">
    <source>
        <dbReference type="ARBA" id="ARBA00023163"/>
    </source>
</evidence>
<accession>A0A496PHF0</accession>
<evidence type="ECO:0000256" key="5">
    <source>
        <dbReference type="PROSITE-ProRule" id="PRU00335"/>
    </source>
</evidence>
<dbReference type="AlphaFoldDB" id="A0A496PHF0"/>
<evidence type="ECO:0000256" key="1">
    <source>
        <dbReference type="ARBA" id="ARBA00022491"/>
    </source>
</evidence>
<evidence type="ECO:0000313" key="7">
    <source>
        <dbReference type="EMBL" id="RKW69912.1"/>
    </source>
</evidence>
<keyword evidence="1" id="KW-0678">Repressor</keyword>
<keyword evidence="4" id="KW-0804">Transcription</keyword>
<organism evidence="7 8">
    <name type="scientific">Galactobacter caseinivorans</name>
    <dbReference type="NCBI Taxonomy" id="2676123"/>
    <lineage>
        <taxon>Bacteria</taxon>
        <taxon>Bacillati</taxon>
        <taxon>Actinomycetota</taxon>
        <taxon>Actinomycetes</taxon>
        <taxon>Micrococcales</taxon>
        <taxon>Micrococcaceae</taxon>
        <taxon>Galactobacter</taxon>
    </lineage>
</organism>
<protein>
    <submittedName>
        <fullName evidence="7">TetR family transcriptional regulator</fullName>
    </submittedName>
</protein>
<keyword evidence="2" id="KW-0805">Transcription regulation</keyword>
<reference evidence="7 8" key="1">
    <citation type="submission" date="2018-07" db="EMBL/GenBank/DDBJ databases">
        <title>Arthrobacter sp. nov., isolated from raw cow's milk with high bacterial count.</title>
        <authorList>
            <person name="Hahne J."/>
            <person name="Isele D."/>
            <person name="Lipski A."/>
        </authorList>
    </citation>
    <scope>NUCLEOTIDE SEQUENCE [LARGE SCALE GENOMIC DNA]</scope>
    <source>
        <strain evidence="7 8">JZ R-183</strain>
    </source>
</reference>
<dbReference type="InterPro" id="IPR009057">
    <property type="entry name" value="Homeodomain-like_sf"/>
</dbReference>
<evidence type="ECO:0000256" key="3">
    <source>
        <dbReference type="ARBA" id="ARBA00023125"/>
    </source>
</evidence>
<dbReference type="EMBL" id="QQXL01000006">
    <property type="protein sequence ID" value="RKW69912.1"/>
    <property type="molecule type" value="Genomic_DNA"/>
</dbReference>
<keyword evidence="3 5" id="KW-0238">DNA-binding</keyword>
<name>A0A496PHF0_9MICC</name>
<dbReference type="Gene3D" id="1.10.357.10">
    <property type="entry name" value="Tetracycline Repressor, domain 2"/>
    <property type="match status" value="1"/>
</dbReference>
<dbReference type="PANTHER" id="PTHR30055:SF234">
    <property type="entry name" value="HTH-TYPE TRANSCRIPTIONAL REGULATOR BETI"/>
    <property type="match status" value="1"/>
</dbReference>
<dbReference type="SUPFAM" id="SSF46689">
    <property type="entry name" value="Homeodomain-like"/>
    <property type="match status" value="1"/>
</dbReference>
<dbReference type="SUPFAM" id="SSF48498">
    <property type="entry name" value="Tetracyclin repressor-like, C-terminal domain"/>
    <property type="match status" value="1"/>
</dbReference>
<dbReference type="Pfam" id="PF13977">
    <property type="entry name" value="TetR_C_6"/>
    <property type="match status" value="1"/>
</dbReference>
<evidence type="ECO:0000259" key="6">
    <source>
        <dbReference type="PROSITE" id="PS50977"/>
    </source>
</evidence>
<dbReference type="GO" id="GO:0000976">
    <property type="term" value="F:transcription cis-regulatory region binding"/>
    <property type="evidence" value="ECO:0007669"/>
    <property type="project" value="TreeGrafter"/>
</dbReference>
<gene>
    <name evidence="7" type="ORF">DWQ67_10605</name>
</gene>
<proteinExistence type="predicted"/>
<sequence>MPKIIDHHQRRAEFMAVAWQIIARKGMQGVTLRSVAAEAGFANGALKPYFPSKDDLMLGTFEFVCARVAERVDATAATLRGFDAVRAFSREILPINQNLVDEARVIIGFWALAAHDEDMKRVNDAAMGVWRQWLSTWVQQQRADTGFREGITVDILVDGLMTFLLGTQVSVTVDRVAVSRDKMSAHLDTLLNTYLPDDVWWASGRAAVLEAAELRTAEPASAVTAN</sequence>
<dbReference type="GO" id="GO:0003700">
    <property type="term" value="F:DNA-binding transcription factor activity"/>
    <property type="evidence" value="ECO:0007669"/>
    <property type="project" value="TreeGrafter"/>
</dbReference>
<dbReference type="InterPro" id="IPR001647">
    <property type="entry name" value="HTH_TetR"/>
</dbReference>
<keyword evidence="8" id="KW-1185">Reference proteome</keyword>
<dbReference type="Proteomes" id="UP000273119">
    <property type="component" value="Unassembled WGS sequence"/>
</dbReference>
<dbReference type="Pfam" id="PF00440">
    <property type="entry name" value="TetR_N"/>
    <property type="match status" value="1"/>
</dbReference>
<dbReference type="PANTHER" id="PTHR30055">
    <property type="entry name" value="HTH-TYPE TRANSCRIPTIONAL REGULATOR RUTR"/>
    <property type="match status" value="1"/>
</dbReference>
<dbReference type="PROSITE" id="PS50977">
    <property type="entry name" value="HTH_TETR_2"/>
    <property type="match status" value="1"/>
</dbReference>
<dbReference type="InterPro" id="IPR039538">
    <property type="entry name" value="BetI_C"/>
</dbReference>
<dbReference type="InterPro" id="IPR036271">
    <property type="entry name" value="Tet_transcr_reg_TetR-rel_C_sf"/>
</dbReference>
<feature type="DNA-binding region" description="H-T-H motif" evidence="5">
    <location>
        <begin position="31"/>
        <end position="50"/>
    </location>
</feature>
<feature type="domain" description="HTH tetR-type" evidence="6">
    <location>
        <begin position="8"/>
        <end position="68"/>
    </location>
</feature>
<comment type="caution">
    <text evidence="7">The sequence shown here is derived from an EMBL/GenBank/DDBJ whole genome shotgun (WGS) entry which is preliminary data.</text>
</comment>
<evidence type="ECO:0000256" key="2">
    <source>
        <dbReference type="ARBA" id="ARBA00023015"/>
    </source>
</evidence>
<evidence type="ECO:0000313" key="8">
    <source>
        <dbReference type="Proteomes" id="UP000273119"/>
    </source>
</evidence>
<dbReference type="RefSeq" id="WP_121485583.1">
    <property type="nucleotide sequence ID" value="NZ_QQXL01000006.1"/>
</dbReference>
<dbReference type="InterPro" id="IPR050109">
    <property type="entry name" value="HTH-type_TetR-like_transc_reg"/>
</dbReference>